<dbReference type="EMBL" id="JASZZN010000002">
    <property type="protein sequence ID" value="MDM4014410.1"/>
    <property type="molecule type" value="Genomic_DNA"/>
</dbReference>
<protein>
    <submittedName>
        <fullName evidence="1">Uncharacterized protein</fullName>
    </submittedName>
</protein>
<sequence>MQPFLPRLGKQPWRGAPVSFPINTAGGPFKQSPGHVGPGTRGSVLQPPIGAPIIAGACSAGCGVKQVGGVSGSVNAGSGILKGCKFSGSPSRFRQLPSLHSPPDPGNANSVVAGSGLKIRRPVGSTAGKRNREQPLWEMIKTTMLITLSQAIIDGAAIDRGRCESFATLPMRIAECGRFARTMVACQGITGHWKSSERGPQYL</sequence>
<organism evidence="1 2">
    <name type="scientific">Roseiconus lacunae</name>
    <dbReference type="NCBI Taxonomy" id="2605694"/>
    <lineage>
        <taxon>Bacteria</taxon>
        <taxon>Pseudomonadati</taxon>
        <taxon>Planctomycetota</taxon>
        <taxon>Planctomycetia</taxon>
        <taxon>Pirellulales</taxon>
        <taxon>Pirellulaceae</taxon>
        <taxon>Roseiconus</taxon>
    </lineage>
</organism>
<keyword evidence="2" id="KW-1185">Reference proteome</keyword>
<evidence type="ECO:0000313" key="2">
    <source>
        <dbReference type="Proteomes" id="UP001239462"/>
    </source>
</evidence>
<dbReference type="Proteomes" id="UP001239462">
    <property type="component" value="Unassembled WGS sequence"/>
</dbReference>
<reference evidence="1 2" key="1">
    <citation type="submission" date="2023-06" db="EMBL/GenBank/DDBJ databases">
        <title>Roseiconus lacunae JC819 isolated from Gulf of Mannar region, Tamil Nadu.</title>
        <authorList>
            <person name="Pk S."/>
            <person name="Ch S."/>
            <person name="Ch V.R."/>
        </authorList>
    </citation>
    <scope>NUCLEOTIDE SEQUENCE [LARGE SCALE GENOMIC DNA]</scope>
    <source>
        <strain evidence="1 2">JC819</strain>
    </source>
</reference>
<proteinExistence type="predicted"/>
<accession>A0ABT7PD35</accession>
<dbReference type="RefSeq" id="WP_289162183.1">
    <property type="nucleotide sequence ID" value="NZ_JASZZN010000002.1"/>
</dbReference>
<gene>
    <name evidence="1" type="ORF">QTN89_03130</name>
</gene>
<evidence type="ECO:0000313" key="1">
    <source>
        <dbReference type="EMBL" id="MDM4014410.1"/>
    </source>
</evidence>
<name>A0ABT7PD35_9BACT</name>
<comment type="caution">
    <text evidence="1">The sequence shown here is derived from an EMBL/GenBank/DDBJ whole genome shotgun (WGS) entry which is preliminary data.</text>
</comment>